<keyword evidence="4 6" id="KW-1133">Transmembrane helix</keyword>
<evidence type="ECO:0000313" key="7">
    <source>
        <dbReference type="EMBL" id="ABC78794.1"/>
    </source>
</evidence>
<dbReference type="AlphaFoldDB" id="Q2LXI4"/>
<feature type="transmembrane region" description="Helical" evidence="6">
    <location>
        <begin position="148"/>
        <end position="167"/>
    </location>
</feature>
<evidence type="ECO:0000256" key="4">
    <source>
        <dbReference type="ARBA" id="ARBA00022989"/>
    </source>
</evidence>
<dbReference type="STRING" id="56780.SYN_00361"/>
<dbReference type="PANTHER" id="PTHR40277:SF1">
    <property type="entry name" value="BLL5419 PROTEIN"/>
    <property type="match status" value="1"/>
</dbReference>
<dbReference type="KEGG" id="sat:SYN_00361"/>
<feature type="transmembrane region" description="Helical" evidence="6">
    <location>
        <begin position="288"/>
        <end position="307"/>
    </location>
</feature>
<dbReference type="GO" id="GO:0005886">
    <property type="term" value="C:plasma membrane"/>
    <property type="evidence" value="ECO:0007669"/>
    <property type="project" value="UniProtKB-SubCell"/>
</dbReference>
<evidence type="ECO:0000256" key="2">
    <source>
        <dbReference type="ARBA" id="ARBA00022475"/>
    </source>
</evidence>
<dbReference type="HOGENOM" id="CLU_048072_2_0_7"/>
<keyword evidence="3 6" id="KW-0812">Transmembrane</keyword>
<protein>
    <submittedName>
        <fullName evidence="7">Hypothetical membrane protein</fullName>
    </submittedName>
</protein>
<accession>Q2LXI4</accession>
<dbReference type="NCBIfam" id="TIGR00374">
    <property type="entry name" value="flippase-like domain"/>
    <property type="match status" value="1"/>
</dbReference>
<keyword evidence="8" id="KW-1185">Reference proteome</keyword>
<dbReference type="Proteomes" id="UP000001933">
    <property type="component" value="Chromosome"/>
</dbReference>
<dbReference type="InterPro" id="IPR022791">
    <property type="entry name" value="L-PG_synthase/AglD"/>
</dbReference>
<sequence length="317" mass="34915">MKRRFSTIILKVLISLTLLTVIFFKLDWSKAAELFRFSDPAWWAVALLTTFCAVVISAYKWQLILKSQRVRITVSRLTSSYLIGLFLNNFLPTSMGGDVFRAYDVARISGETPKAIASVIAERVLAMATLAVSAIAGLLFGYGLTGRFAWMVVFFCFGCGLLVWASLDIRWVGYLTRRISFIDTDKIRWKVEEARSALQAPVRDRQTLVSVLLLSVVFQAVVVAVHLAVFKALGIDVDLLLLMIFVPIVSAAAMLPISINGIGVHQGTSILLYGAVGISVTQATAQSLGFLFIVMLASLPGSLLLILRKSYKERPIS</sequence>
<proteinExistence type="predicted"/>
<dbReference type="EMBL" id="CP000252">
    <property type="protein sequence ID" value="ABC78794.1"/>
    <property type="molecule type" value="Genomic_DNA"/>
</dbReference>
<evidence type="ECO:0000313" key="8">
    <source>
        <dbReference type="Proteomes" id="UP000001933"/>
    </source>
</evidence>
<feature type="transmembrane region" description="Helical" evidence="6">
    <location>
        <begin position="208"/>
        <end position="233"/>
    </location>
</feature>
<dbReference type="eggNOG" id="COG0392">
    <property type="taxonomic scope" value="Bacteria"/>
</dbReference>
<comment type="subcellular location">
    <subcellularLocation>
        <location evidence="1">Cell membrane</location>
        <topology evidence="1">Multi-pass membrane protein</topology>
    </subcellularLocation>
</comment>
<name>Q2LXI4_SYNAS</name>
<dbReference type="OrthoDB" id="9788795at2"/>
<feature type="transmembrane region" description="Helical" evidence="6">
    <location>
        <begin position="41"/>
        <end position="61"/>
    </location>
</feature>
<keyword evidence="5 6" id="KW-0472">Membrane</keyword>
<evidence type="ECO:0000256" key="5">
    <source>
        <dbReference type="ARBA" id="ARBA00023136"/>
    </source>
</evidence>
<evidence type="ECO:0000256" key="3">
    <source>
        <dbReference type="ARBA" id="ARBA00022692"/>
    </source>
</evidence>
<feature type="transmembrane region" description="Helical" evidence="6">
    <location>
        <begin position="124"/>
        <end position="142"/>
    </location>
</feature>
<evidence type="ECO:0000256" key="1">
    <source>
        <dbReference type="ARBA" id="ARBA00004651"/>
    </source>
</evidence>
<dbReference type="InParanoid" id="Q2LXI4"/>
<gene>
    <name evidence="7" type="ORF">SYN_00361</name>
</gene>
<dbReference type="PANTHER" id="PTHR40277">
    <property type="entry name" value="BLL5419 PROTEIN"/>
    <property type="match status" value="1"/>
</dbReference>
<evidence type="ECO:0000256" key="6">
    <source>
        <dbReference type="SAM" id="Phobius"/>
    </source>
</evidence>
<dbReference type="Pfam" id="PF03706">
    <property type="entry name" value="LPG_synthase_TM"/>
    <property type="match status" value="1"/>
</dbReference>
<feature type="transmembrane region" description="Helical" evidence="6">
    <location>
        <begin position="239"/>
        <end position="257"/>
    </location>
</feature>
<dbReference type="RefSeq" id="WP_011418810.1">
    <property type="nucleotide sequence ID" value="NC_007759.1"/>
</dbReference>
<organism evidence="7 8">
    <name type="scientific">Syntrophus aciditrophicus (strain SB)</name>
    <dbReference type="NCBI Taxonomy" id="56780"/>
    <lineage>
        <taxon>Bacteria</taxon>
        <taxon>Pseudomonadati</taxon>
        <taxon>Thermodesulfobacteriota</taxon>
        <taxon>Syntrophia</taxon>
        <taxon>Syntrophales</taxon>
        <taxon>Syntrophaceae</taxon>
        <taxon>Syntrophus</taxon>
    </lineage>
</organism>
<feature type="transmembrane region" description="Helical" evidence="6">
    <location>
        <begin position="264"/>
        <end position="282"/>
    </location>
</feature>
<reference evidence="7 8" key="1">
    <citation type="journal article" date="2007" name="Proc. Natl. Acad. Sci. U.S.A.">
        <title>The genome of Syntrophus aciditrophicus: life at the thermodynamic limit of microbial growth.</title>
        <authorList>
            <person name="McInerney M.J."/>
            <person name="Rohlin L."/>
            <person name="Mouttaki H."/>
            <person name="Kim U."/>
            <person name="Krupp R.S."/>
            <person name="Rios-Hernandez L."/>
            <person name="Sieber J."/>
            <person name="Struchtemeyer C.G."/>
            <person name="Bhattacharyya A."/>
            <person name="Campbell J.W."/>
            <person name="Gunsalus R.P."/>
        </authorList>
    </citation>
    <scope>NUCLEOTIDE SEQUENCE [LARGE SCALE GENOMIC DNA]</scope>
    <source>
        <strain evidence="7 8">SB</strain>
    </source>
</reference>
<keyword evidence="2" id="KW-1003">Cell membrane</keyword>